<reference evidence="1 2" key="1">
    <citation type="submission" date="2017-07" db="EMBL/GenBank/DDBJ databases">
        <title>Complete genome sequence of Oryzomicrobium terrae TPP412.</title>
        <authorList>
            <person name="Chiu L.-W."/>
            <person name="Lo K.-J."/>
            <person name="Tsai Y.-M."/>
            <person name="Lin S.-S."/>
            <person name="Kuo C.-H."/>
            <person name="Liu C.-T."/>
        </authorList>
    </citation>
    <scope>NUCLEOTIDE SEQUENCE [LARGE SCALE GENOMIC DNA]</scope>
    <source>
        <strain evidence="1 2">TPP412</strain>
    </source>
</reference>
<evidence type="ECO:0000313" key="2">
    <source>
        <dbReference type="Proteomes" id="UP000323671"/>
    </source>
</evidence>
<sequence>MPWYNPLSWFWRRKPVAEPQVRMSRRAVDSSDLPFEGQFSMRLPSDIREDGGRVARARGFSSLAEFMRFLLNAEIRKHFDHVDRVFDESPANVVQMGEGGNADHRY</sequence>
<protein>
    <submittedName>
        <fullName evidence="1">Uncharacterized protein</fullName>
    </submittedName>
</protein>
<dbReference type="EMBL" id="CP022579">
    <property type="protein sequence ID" value="QEL64753.1"/>
    <property type="molecule type" value="Genomic_DNA"/>
</dbReference>
<dbReference type="KEGG" id="otr:OTERR_12770"/>
<dbReference type="RefSeq" id="WP_149425204.1">
    <property type="nucleotide sequence ID" value="NZ_CP022579.1"/>
</dbReference>
<name>A0A5C1E7C1_9RHOO</name>
<organism evidence="1 2">
    <name type="scientific">Oryzomicrobium terrae</name>
    <dbReference type="NCBI Taxonomy" id="1735038"/>
    <lineage>
        <taxon>Bacteria</taxon>
        <taxon>Pseudomonadati</taxon>
        <taxon>Pseudomonadota</taxon>
        <taxon>Betaproteobacteria</taxon>
        <taxon>Rhodocyclales</taxon>
        <taxon>Rhodocyclaceae</taxon>
        <taxon>Oryzomicrobium</taxon>
    </lineage>
</organism>
<dbReference type="AlphaFoldDB" id="A0A5C1E7C1"/>
<keyword evidence="2" id="KW-1185">Reference proteome</keyword>
<evidence type="ECO:0000313" key="1">
    <source>
        <dbReference type="EMBL" id="QEL64753.1"/>
    </source>
</evidence>
<dbReference type="Proteomes" id="UP000323671">
    <property type="component" value="Chromosome"/>
</dbReference>
<proteinExistence type="predicted"/>
<gene>
    <name evidence="1" type="ORF">OTERR_12770</name>
</gene>
<accession>A0A5C1E7C1</accession>